<dbReference type="PANTHER" id="PTHR43172:SF2">
    <property type="entry name" value="ADENYLOSUCCINATE LYASE C-TERMINAL DOMAIN-CONTAINING PROTEIN"/>
    <property type="match status" value="1"/>
</dbReference>
<dbReference type="AlphaFoldDB" id="A0AAE8VZE9"/>
<dbReference type="GO" id="GO:0016829">
    <property type="term" value="F:lyase activity"/>
    <property type="evidence" value="ECO:0007669"/>
    <property type="project" value="UniProtKB-KW"/>
</dbReference>
<dbReference type="PRINTS" id="PR00149">
    <property type="entry name" value="FUMRATELYASE"/>
</dbReference>
<evidence type="ECO:0000313" key="5">
    <source>
        <dbReference type="EMBL" id="TQE28391.1"/>
    </source>
</evidence>
<dbReference type="CDD" id="cd01597">
    <property type="entry name" value="pCLME"/>
    <property type="match status" value="1"/>
</dbReference>
<dbReference type="PANTHER" id="PTHR43172">
    <property type="entry name" value="ADENYLOSUCCINATE LYASE"/>
    <property type="match status" value="1"/>
</dbReference>
<dbReference type="Gene3D" id="1.10.275.10">
    <property type="entry name" value="Fumarase/aspartase (N-terminal domain)"/>
    <property type="match status" value="1"/>
</dbReference>
<feature type="region of interest" description="Disordered" evidence="3">
    <location>
        <begin position="483"/>
        <end position="545"/>
    </location>
</feature>
<dbReference type="InterPro" id="IPR019468">
    <property type="entry name" value="AdenyloSucc_lyase_C"/>
</dbReference>
<dbReference type="InterPro" id="IPR022761">
    <property type="entry name" value="Fumarate_lyase_N"/>
</dbReference>
<dbReference type="InterPro" id="IPR008948">
    <property type="entry name" value="L-Aspartase-like"/>
</dbReference>
<proteinExistence type="inferred from homology"/>
<dbReference type="Gene3D" id="1.20.200.10">
    <property type="entry name" value="Fumarase/aspartase (Central domain)"/>
    <property type="match status" value="1"/>
</dbReference>
<evidence type="ECO:0000313" key="6">
    <source>
        <dbReference type="Proteomes" id="UP000318720"/>
    </source>
</evidence>
<dbReference type="InterPro" id="IPR000362">
    <property type="entry name" value="Fumarate_lyase_fam"/>
</dbReference>
<feature type="domain" description="Adenylosuccinate lyase C-terminal" evidence="4">
    <location>
        <begin position="385"/>
        <end position="477"/>
    </location>
</feature>
<reference evidence="5 6" key="1">
    <citation type="submission" date="2019-03" db="EMBL/GenBank/DDBJ databases">
        <title>Comparative genomic analyses of the sweetpotato soil rot pathogen, Streptomyces ipomoeae.</title>
        <authorList>
            <person name="Ruschel Soares N."/>
            <person name="Badger J.H."/>
            <person name="Huguet-Tapia J.C."/>
            <person name="Clark C.A."/>
            <person name="Pettis G.S."/>
        </authorList>
    </citation>
    <scope>NUCLEOTIDE SEQUENCE [LARGE SCALE GENOMIC DNA]</scope>
    <source>
        <strain evidence="5 6">88-35</strain>
    </source>
</reference>
<protein>
    <submittedName>
        <fullName evidence="5">Adenylosuccinate lyase family protein</fullName>
    </submittedName>
</protein>
<dbReference type="Proteomes" id="UP000318720">
    <property type="component" value="Unassembled WGS sequence"/>
</dbReference>
<sequence length="545" mass="56080">MSPQESPRAAGTDSGLLSPVWAGTPVEAVTSDEAWLAAMVEFEAALATAQARLGAVPPGTAKAIRTAGADGGLDPVELARRGREAANPVVHFVKRLTELVAETDPDAAGYVHAGCTSQDVLDSATMLVATRTLTLMRDDLDRIRAALTALARDHRSTPAVARTLTQHAVPTTFGVKAATWLTLVCDAHDRVDALLEKGLPLSMGGAAGTLAAYHDQLSAAGVSGDHPELLLAALVAAELGLAQPALPWHAARTPIADLAAGLSFVGGALGKFAADVLVLSRTEIAEVAEPAAVGRGQSSAMPQKRNPVLSTLVATAARQLPVYALVLDQAMVAEDERSAGAWHAEWQPLRECLRLAAGATHTAAELAEGLVVSADRVRANVLLTGSSLVAERLAVTLGPALGRQRAKEAVTRAVRDTEAGVPAAEALRNALKETGLTDGPSGASDSLGSFDSLGSLDELLDPERYLGAAEPLVDRAVHRAGAATDPVTPSKDAAAGPVTPPKDATADSPAPQEDASAVPPERPDNDPAPPENDPLTPSEELETAT</sequence>
<dbReference type="SUPFAM" id="SSF48557">
    <property type="entry name" value="L-aspartase-like"/>
    <property type="match status" value="1"/>
</dbReference>
<name>A0AAE8VZE9_9ACTN</name>
<dbReference type="InterPro" id="IPR024083">
    <property type="entry name" value="Fumarase/histidase_N"/>
</dbReference>
<organism evidence="5 6">
    <name type="scientific">Streptomyces ipomoeae</name>
    <dbReference type="NCBI Taxonomy" id="103232"/>
    <lineage>
        <taxon>Bacteria</taxon>
        <taxon>Bacillati</taxon>
        <taxon>Actinomycetota</taxon>
        <taxon>Actinomycetes</taxon>
        <taxon>Kitasatosporales</taxon>
        <taxon>Streptomycetaceae</taxon>
        <taxon>Streptomyces</taxon>
    </lineage>
</organism>
<evidence type="ECO:0000259" key="4">
    <source>
        <dbReference type="SMART" id="SM00998"/>
    </source>
</evidence>
<evidence type="ECO:0000256" key="3">
    <source>
        <dbReference type="SAM" id="MobiDB-lite"/>
    </source>
</evidence>
<gene>
    <name evidence="5" type="ORF">Sipo8835_25950</name>
</gene>
<dbReference type="Pfam" id="PF00206">
    <property type="entry name" value="Lyase_1"/>
    <property type="match status" value="1"/>
</dbReference>
<evidence type="ECO:0000256" key="1">
    <source>
        <dbReference type="ARBA" id="ARBA00023239"/>
    </source>
</evidence>
<dbReference type="SMART" id="SM00998">
    <property type="entry name" value="ADSL_C"/>
    <property type="match status" value="1"/>
</dbReference>
<dbReference type="Gene3D" id="1.10.40.30">
    <property type="entry name" value="Fumarase/aspartase (C-terminal domain)"/>
    <property type="match status" value="1"/>
</dbReference>
<comment type="similarity">
    <text evidence="2">Belongs to the class-II fumarase/aspartase family.</text>
</comment>
<comment type="caution">
    <text evidence="5">The sequence shown here is derived from an EMBL/GenBank/DDBJ whole genome shotgun (WGS) entry which is preliminary data.</text>
</comment>
<accession>A0AAE8VZE9</accession>
<evidence type="ECO:0000256" key="2">
    <source>
        <dbReference type="ARBA" id="ARBA00034772"/>
    </source>
</evidence>
<keyword evidence="1 5" id="KW-0456">Lyase</keyword>
<dbReference type="RefSeq" id="WP_009318534.1">
    <property type="nucleotide sequence ID" value="NZ_JARAVA010000062.1"/>
</dbReference>
<dbReference type="EMBL" id="SPAZ01000212">
    <property type="protein sequence ID" value="TQE28391.1"/>
    <property type="molecule type" value="Genomic_DNA"/>
</dbReference>